<proteinExistence type="predicted"/>
<sequence length="156" mass="17938">MNGKTHVEVDQSGKIGDTKVPTVLAFSNLENFSILVSATEKRKCILILRRKGKLSKRFYLKLFAACLFLLLERDIKSFNRVIVDIEYTGHNDKVKGYLLNLFSKKKVELESDIIQFGLIHRGKRKPKAHDKAYFTFKGDVKPDKVIKAEQLLKLLE</sequence>
<protein>
    <submittedName>
        <fullName evidence="1">Uncharacterized protein</fullName>
    </submittedName>
</protein>
<dbReference type="Proteomes" id="UP000178429">
    <property type="component" value="Unassembled WGS sequence"/>
</dbReference>
<name>A0A1F8C391_9BACT</name>
<comment type="caution">
    <text evidence="1">The sequence shown here is derived from an EMBL/GenBank/DDBJ whole genome shotgun (WGS) entry which is preliminary data.</text>
</comment>
<gene>
    <name evidence="1" type="ORF">A2975_02580</name>
</gene>
<organism evidence="1 2">
    <name type="scientific">Candidatus Woesebacteria bacterium RIFCSPLOWO2_01_FULL_44_14</name>
    <dbReference type="NCBI Taxonomy" id="1802525"/>
    <lineage>
        <taxon>Bacteria</taxon>
        <taxon>Candidatus Woeseibacteriota</taxon>
    </lineage>
</organism>
<dbReference type="STRING" id="1802525.A2975_02580"/>
<accession>A0A1F8C391</accession>
<dbReference type="AlphaFoldDB" id="A0A1F8C391"/>
<evidence type="ECO:0000313" key="1">
    <source>
        <dbReference type="EMBL" id="OGM70752.1"/>
    </source>
</evidence>
<evidence type="ECO:0000313" key="2">
    <source>
        <dbReference type="Proteomes" id="UP000178429"/>
    </source>
</evidence>
<dbReference type="EMBL" id="MGHL01000002">
    <property type="protein sequence ID" value="OGM70752.1"/>
    <property type="molecule type" value="Genomic_DNA"/>
</dbReference>
<reference evidence="1 2" key="1">
    <citation type="journal article" date="2016" name="Nat. Commun.">
        <title>Thousands of microbial genomes shed light on interconnected biogeochemical processes in an aquifer system.</title>
        <authorList>
            <person name="Anantharaman K."/>
            <person name="Brown C.T."/>
            <person name="Hug L.A."/>
            <person name="Sharon I."/>
            <person name="Castelle C.J."/>
            <person name="Probst A.J."/>
            <person name="Thomas B.C."/>
            <person name="Singh A."/>
            <person name="Wilkins M.J."/>
            <person name="Karaoz U."/>
            <person name="Brodie E.L."/>
            <person name="Williams K.H."/>
            <person name="Hubbard S.S."/>
            <person name="Banfield J.F."/>
        </authorList>
    </citation>
    <scope>NUCLEOTIDE SEQUENCE [LARGE SCALE GENOMIC DNA]</scope>
</reference>